<reference evidence="1 2" key="1">
    <citation type="journal article" date="2018" name="PLoS Genet.">
        <title>Population sequencing reveals clonal diversity and ancestral inbreeding in the grapevine cultivar Chardonnay.</title>
        <authorList>
            <person name="Roach M.J."/>
            <person name="Johnson D.L."/>
            <person name="Bohlmann J."/>
            <person name="van Vuuren H.J."/>
            <person name="Jones S.J."/>
            <person name="Pretorius I.S."/>
            <person name="Schmidt S.A."/>
            <person name="Borneman A.R."/>
        </authorList>
    </citation>
    <scope>NUCLEOTIDE SEQUENCE [LARGE SCALE GENOMIC DNA]</scope>
    <source>
        <strain evidence="2">cv. Chardonnay</strain>
        <tissue evidence="1">Leaf</tissue>
    </source>
</reference>
<dbReference type="PANTHER" id="PTHR46137:SF3">
    <property type="entry name" value="OS05G0310600 PROTEIN"/>
    <property type="match status" value="1"/>
</dbReference>
<organism evidence="1 2">
    <name type="scientific">Vitis vinifera</name>
    <name type="common">Grape</name>
    <dbReference type="NCBI Taxonomy" id="29760"/>
    <lineage>
        <taxon>Eukaryota</taxon>
        <taxon>Viridiplantae</taxon>
        <taxon>Streptophyta</taxon>
        <taxon>Embryophyta</taxon>
        <taxon>Tracheophyta</taxon>
        <taxon>Spermatophyta</taxon>
        <taxon>Magnoliopsida</taxon>
        <taxon>eudicotyledons</taxon>
        <taxon>Gunneridae</taxon>
        <taxon>Pentapetalae</taxon>
        <taxon>rosids</taxon>
        <taxon>Vitales</taxon>
        <taxon>Vitaceae</taxon>
        <taxon>Viteae</taxon>
        <taxon>Vitis</taxon>
    </lineage>
</organism>
<name>A0A438I768_VITVI</name>
<protein>
    <recommendedName>
        <fullName evidence="3">LRAT domain-containing protein</fullName>
    </recommendedName>
</protein>
<evidence type="ECO:0000313" key="1">
    <source>
        <dbReference type="EMBL" id="RVW92499.1"/>
    </source>
</evidence>
<dbReference type="EMBL" id="QGNW01000137">
    <property type="protein sequence ID" value="RVW92499.1"/>
    <property type="molecule type" value="Genomic_DNA"/>
</dbReference>
<evidence type="ECO:0008006" key="3">
    <source>
        <dbReference type="Google" id="ProtNLM"/>
    </source>
</evidence>
<dbReference type="PANTHER" id="PTHR46137">
    <property type="entry name" value="OS05G0310600 PROTEIN"/>
    <property type="match status" value="1"/>
</dbReference>
<dbReference type="AlphaFoldDB" id="A0A438I768"/>
<gene>
    <name evidence="1" type="ORF">CK203_042664</name>
</gene>
<accession>A0A438I768</accession>
<evidence type="ECO:0000313" key="2">
    <source>
        <dbReference type="Proteomes" id="UP000288805"/>
    </source>
</evidence>
<sequence length="116" mass="12054">MSFTVPPSSSSMDLVSIRFSKNNCEDFAVYCKTGLLVFTNTSVGLSGQAVALFAIASAIISSPLRFLTTGFTGLATKPEELFSSSRPSLFGCSGAVEEGTSNLMTGARVTIGMGHA</sequence>
<dbReference type="Proteomes" id="UP000288805">
    <property type="component" value="Unassembled WGS sequence"/>
</dbReference>
<proteinExistence type="predicted"/>
<comment type="caution">
    <text evidence="1">The sequence shown here is derived from an EMBL/GenBank/DDBJ whole genome shotgun (WGS) entry which is preliminary data.</text>
</comment>